<evidence type="ECO:0000256" key="1">
    <source>
        <dbReference type="ARBA" id="ARBA00022723"/>
    </source>
</evidence>
<keyword evidence="1" id="KW-0479">Metal-binding</keyword>
<name>A5BLW8_VITVI</name>
<dbReference type="SUPFAM" id="SSF53098">
    <property type="entry name" value="Ribonuclease H-like"/>
    <property type="match status" value="1"/>
</dbReference>
<reference evidence="6" key="1">
    <citation type="journal article" date="2007" name="PLoS ONE">
        <title>The first genome sequence of an elite grapevine cultivar (Pinot noir Vitis vinifera L.): coping with a highly heterozygous genome.</title>
        <authorList>
            <person name="Velasco R."/>
            <person name="Zharkikh A."/>
            <person name="Troggio M."/>
            <person name="Cartwright D.A."/>
            <person name="Cestaro A."/>
            <person name="Pruss D."/>
            <person name="Pindo M."/>
            <person name="FitzGerald L.M."/>
            <person name="Vezzulli S."/>
            <person name="Reid J."/>
            <person name="Malacarne G."/>
            <person name="Iliev D."/>
            <person name="Coppola G."/>
            <person name="Wardell B."/>
            <person name="Micheletti D."/>
            <person name="Macalma T."/>
            <person name="Facci M."/>
            <person name="Mitchell J.T."/>
            <person name="Perazzolli M."/>
            <person name="Eldredge G."/>
            <person name="Gatto P."/>
            <person name="Oyzerski R."/>
            <person name="Moretto M."/>
            <person name="Gutin N."/>
            <person name="Stefanini M."/>
            <person name="Chen Y."/>
            <person name="Segala C."/>
            <person name="Davenport C."/>
            <person name="Dematte L."/>
            <person name="Mraz A."/>
            <person name="Battilana J."/>
            <person name="Stormo K."/>
            <person name="Costa F."/>
            <person name="Tao Q."/>
            <person name="Si-Ammour A."/>
            <person name="Harkins T."/>
            <person name="Lackey A."/>
            <person name="Perbost C."/>
            <person name="Taillon B."/>
            <person name="Stella A."/>
            <person name="Solovyev V."/>
            <person name="Fawcett J.A."/>
            <person name="Sterck L."/>
            <person name="Vandepoele K."/>
            <person name="Grando S.M."/>
            <person name="Toppo S."/>
            <person name="Moser C."/>
            <person name="Lanchbury J."/>
            <person name="Bogden R."/>
            <person name="Skolnick M."/>
            <person name="Sgaramella V."/>
            <person name="Bhatnagar S.K."/>
            <person name="Fontana P."/>
            <person name="Gutin A."/>
            <person name="Van de Peer Y."/>
            <person name="Salamini F."/>
            <person name="Viola R."/>
        </authorList>
    </citation>
    <scope>NUCLEOTIDE SEQUENCE</scope>
</reference>
<dbReference type="AlphaFoldDB" id="A5BLW8"/>
<dbReference type="EMBL" id="AM464002">
    <property type="protein sequence ID" value="CAN72464.1"/>
    <property type="molecule type" value="Genomic_DNA"/>
</dbReference>
<dbReference type="PANTHER" id="PTHR32166">
    <property type="entry name" value="OSJNBA0013A04.12 PROTEIN"/>
    <property type="match status" value="1"/>
</dbReference>
<sequence>MHCGWSLLEVEHSVARLSSHKAYAFFLERKGRDQSAPQSRFIGKGQPESRFKTLANTNWEKSSKRNPTSSGDGVLNLRRRPTAVHLLWRQSLSFISRMSSSDSKNSRKDFVWKYVIEVSGEQYLRCKFCNQRCMGWVNRLKHHLVGTHHGLPFNTVNDSYWFPMMDVIANFGPGFKPPSMHELRTWILKEEVVEEIGEENVVQVITDNASNYVNAGMRLMERRRRLWWTPCAAHCIDLMLEDIGKLNVLDTTLS</sequence>
<dbReference type="Pfam" id="PF04937">
    <property type="entry name" value="DUF659"/>
    <property type="match status" value="1"/>
</dbReference>
<feature type="domain" description="BED-type" evidence="5">
    <location>
        <begin position="106"/>
        <end position="155"/>
    </location>
</feature>
<dbReference type="PANTHER" id="PTHR32166:SF122">
    <property type="entry name" value="OS09G0499600 PROTEIN"/>
    <property type="match status" value="1"/>
</dbReference>
<gene>
    <name evidence="6" type="ORF">VITISV_039889</name>
</gene>
<dbReference type="GO" id="GO:0003677">
    <property type="term" value="F:DNA binding"/>
    <property type="evidence" value="ECO:0007669"/>
    <property type="project" value="InterPro"/>
</dbReference>
<organism evidence="6">
    <name type="scientific">Vitis vinifera</name>
    <name type="common">Grape</name>
    <dbReference type="NCBI Taxonomy" id="29760"/>
    <lineage>
        <taxon>Eukaryota</taxon>
        <taxon>Viridiplantae</taxon>
        <taxon>Streptophyta</taxon>
        <taxon>Embryophyta</taxon>
        <taxon>Tracheophyta</taxon>
        <taxon>Spermatophyta</taxon>
        <taxon>Magnoliopsida</taxon>
        <taxon>eudicotyledons</taxon>
        <taxon>Gunneridae</taxon>
        <taxon>Pentapetalae</taxon>
        <taxon>rosids</taxon>
        <taxon>Vitales</taxon>
        <taxon>Vitaceae</taxon>
        <taxon>Viteae</taxon>
        <taxon>Vitis</taxon>
    </lineage>
</organism>
<dbReference type="InterPro" id="IPR012337">
    <property type="entry name" value="RNaseH-like_sf"/>
</dbReference>
<accession>A5BLW8</accession>
<dbReference type="InterPro" id="IPR007021">
    <property type="entry name" value="DUF659"/>
</dbReference>
<evidence type="ECO:0000259" key="5">
    <source>
        <dbReference type="PROSITE" id="PS50808"/>
    </source>
</evidence>
<evidence type="ECO:0000256" key="4">
    <source>
        <dbReference type="PROSITE-ProRule" id="PRU00027"/>
    </source>
</evidence>
<protein>
    <recommendedName>
        <fullName evidence="5">BED-type domain-containing protein</fullName>
    </recommendedName>
</protein>
<evidence type="ECO:0000313" key="6">
    <source>
        <dbReference type="EMBL" id="CAN72464.1"/>
    </source>
</evidence>
<dbReference type="PROSITE" id="PS50808">
    <property type="entry name" value="ZF_BED"/>
    <property type="match status" value="1"/>
</dbReference>
<dbReference type="InterPro" id="IPR003656">
    <property type="entry name" value="Znf_BED"/>
</dbReference>
<evidence type="ECO:0000256" key="2">
    <source>
        <dbReference type="ARBA" id="ARBA00022771"/>
    </source>
</evidence>
<evidence type="ECO:0000256" key="3">
    <source>
        <dbReference type="ARBA" id="ARBA00022833"/>
    </source>
</evidence>
<proteinExistence type="predicted"/>
<keyword evidence="2 4" id="KW-0863">Zinc-finger</keyword>
<dbReference type="GO" id="GO:0008270">
    <property type="term" value="F:zinc ion binding"/>
    <property type="evidence" value="ECO:0007669"/>
    <property type="project" value="UniProtKB-KW"/>
</dbReference>
<keyword evidence="3" id="KW-0862">Zinc</keyword>